<keyword evidence="7" id="KW-1185">Reference proteome</keyword>
<organism evidence="6 7">
    <name type="scientific">Spirosoma terrae</name>
    <dbReference type="NCBI Taxonomy" id="1968276"/>
    <lineage>
        <taxon>Bacteria</taxon>
        <taxon>Pseudomonadati</taxon>
        <taxon>Bacteroidota</taxon>
        <taxon>Cytophagia</taxon>
        <taxon>Cytophagales</taxon>
        <taxon>Cytophagaceae</taxon>
        <taxon>Spirosoma</taxon>
    </lineage>
</organism>
<dbReference type="Pfam" id="PF13176">
    <property type="entry name" value="TPR_7"/>
    <property type="match status" value="1"/>
</dbReference>
<dbReference type="PROSITE" id="PS50109">
    <property type="entry name" value="HIS_KIN"/>
    <property type="match status" value="1"/>
</dbReference>
<dbReference type="Pfam" id="PF07730">
    <property type="entry name" value="HisKA_3"/>
    <property type="match status" value="1"/>
</dbReference>
<gene>
    <name evidence="6" type="ORF">GK108_03675</name>
</gene>
<name>A0A6L9L4C6_9BACT</name>
<dbReference type="GO" id="GO:0000155">
    <property type="term" value="F:phosphorelay sensor kinase activity"/>
    <property type="evidence" value="ECO:0007669"/>
    <property type="project" value="InterPro"/>
</dbReference>
<feature type="coiled-coil region" evidence="4">
    <location>
        <begin position="320"/>
        <end position="363"/>
    </location>
</feature>
<dbReference type="GO" id="GO:0046983">
    <property type="term" value="F:protein dimerization activity"/>
    <property type="evidence" value="ECO:0007669"/>
    <property type="project" value="InterPro"/>
</dbReference>
<proteinExistence type="predicted"/>
<dbReference type="InterPro" id="IPR019734">
    <property type="entry name" value="TPR_rpt"/>
</dbReference>
<dbReference type="Gene3D" id="1.20.5.1930">
    <property type="match status" value="1"/>
</dbReference>
<dbReference type="InterPro" id="IPR005467">
    <property type="entry name" value="His_kinase_dom"/>
</dbReference>
<dbReference type="EMBL" id="JAAFZH010000001">
    <property type="protein sequence ID" value="NDU93961.1"/>
    <property type="molecule type" value="Genomic_DNA"/>
</dbReference>
<feature type="domain" description="Histidine kinase" evidence="5">
    <location>
        <begin position="455"/>
        <end position="647"/>
    </location>
</feature>
<evidence type="ECO:0000259" key="5">
    <source>
        <dbReference type="PROSITE" id="PS50109"/>
    </source>
</evidence>
<dbReference type="InterPro" id="IPR036890">
    <property type="entry name" value="HATPase_C_sf"/>
</dbReference>
<dbReference type="InterPro" id="IPR011712">
    <property type="entry name" value="Sig_transdc_His_kin_sub3_dim/P"/>
</dbReference>
<keyword evidence="1" id="KW-0808">Transferase</keyword>
<dbReference type="SUPFAM" id="SSF48452">
    <property type="entry name" value="TPR-like"/>
    <property type="match status" value="2"/>
</dbReference>
<dbReference type="Pfam" id="PF13424">
    <property type="entry name" value="TPR_12"/>
    <property type="match status" value="1"/>
</dbReference>
<dbReference type="Gene3D" id="3.30.565.10">
    <property type="entry name" value="Histidine kinase-like ATPase, C-terminal domain"/>
    <property type="match status" value="1"/>
</dbReference>
<dbReference type="CDD" id="cd16917">
    <property type="entry name" value="HATPase_UhpB-NarQ-NarX-like"/>
    <property type="match status" value="1"/>
</dbReference>
<dbReference type="Gene3D" id="1.25.40.10">
    <property type="entry name" value="Tetratricopeptide repeat domain"/>
    <property type="match status" value="1"/>
</dbReference>
<evidence type="ECO:0000313" key="7">
    <source>
        <dbReference type="Proteomes" id="UP000474175"/>
    </source>
</evidence>
<evidence type="ECO:0000256" key="2">
    <source>
        <dbReference type="ARBA" id="ARBA00022777"/>
    </source>
</evidence>
<evidence type="ECO:0000256" key="1">
    <source>
        <dbReference type="ARBA" id="ARBA00022679"/>
    </source>
</evidence>
<feature type="coiled-coil region" evidence="4">
    <location>
        <begin position="388"/>
        <end position="422"/>
    </location>
</feature>
<evidence type="ECO:0000256" key="4">
    <source>
        <dbReference type="SAM" id="Coils"/>
    </source>
</evidence>
<dbReference type="GO" id="GO:0016020">
    <property type="term" value="C:membrane"/>
    <property type="evidence" value="ECO:0007669"/>
    <property type="project" value="InterPro"/>
</dbReference>
<dbReference type="SMART" id="SM00028">
    <property type="entry name" value="TPR"/>
    <property type="match status" value="5"/>
</dbReference>
<dbReference type="Proteomes" id="UP000474175">
    <property type="component" value="Unassembled WGS sequence"/>
</dbReference>
<keyword evidence="2" id="KW-0418">Kinase</keyword>
<dbReference type="SMART" id="SM00387">
    <property type="entry name" value="HATPase_c"/>
    <property type="match status" value="1"/>
</dbReference>
<reference evidence="6 7" key="1">
    <citation type="submission" date="2020-02" db="EMBL/GenBank/DDBJ databases">
        <title>Draft genome sequence of two Spirosoma agri KCTC 52727 and Spirosoma terrae KCTC 52035.</title>
        <authorList>
            <person name="Rojas J."/>
            <person name="Ambika Manirajan B."/>
            <person name="Suarez C."/>
            <person name="Ratering S."/>
            <person name="Schnell S."/>
        </authorList>
    </citation>
    <scope>NUCLEOTIDE SEQUENCE [LARGE SCALE GENOMIC DNA]</scope>
    <source>
        <strain evidence="6 7">KCTC 52035</strain>
    </source>
</reference>
<evidence type="ECO:0000313" key="6">
    <source>
        <dbReference type="EMBL" id="NDU93961.1"/>
    </source>
</evidence>
<dbReference type="AlphaFoldDB" id="A0A6L9L4C6"/>
<dbReference type="InterPro" id="IPR050482">
    <property type="entry name" value="Sensor_HK_TwoCompSys"/>
</dbReference>
<keyword evidence="3" id="KW-0902">Two-component regulatory system</keyword>
<accession>A0A6L9L4C6</accession>
<sequence>MKKLILFLCLLSQICCSQTPRFDSLRHELSILHEKPDSYARDTLLYKSIKAIMNDYVDVNLDSSVHYNTLMIKLCEAPTLQKELIYAYQFAGFLHQIKGDHYKSIQFHYKALLLAEKLKQYTRMAVSHGALAHAYTSLKEYDKATQLCQQGLNVLKKYPDAYIQLSILNVLGSIYREQGKLSAALMTNQELYALAQREHNEWYEAQGLHAIGWVYQELQMKAKALHYYNRAVALARKTGSIDLEGSILLNLSSLYSQYKQWKTALLYCEQAKQTALRVHNSSVVVEAEEKFYKIFKQLGQADNALRAHENFTLLKDSLSKERTEQRIESLQAQYDNVQKENTLQKQQVQLLAQQNQNQQLAQTRNALFSGMAAILLITALLFGNNRRLQTKNREIDRQRLLLEDAQEQLAHINKTLEVKVAERTQELVNSNQELVRKNEEIKAALFKGQTIERKRVAIELHDNLSSLLSAVNMSVQSINPKNLSESEQSIYQTVKALIQNAYSEVRNISHNILPAELEKEGLSQTLRTLIDKLNKTSALRFSLTILALTERLPIEIEFNMYSIVLELINNAIKHAKATQVDITLCRTKSGVDLTVSDNGIGLASSHIKPGVGLQNIQTRLESLGGIFTTQYPDKQGTTIQIKIPVEAKGFDGTINDHKKE</sequence>
<protein>
    <submittedName>
        <fullName evidence="6">Tetratricopeptide repeat protein</fullName>
    </submittedName>
</protein>
<dbReference type="PANTHER" id="PTHR24421">
    <property type="entry name" value="NITRATE/NITRITE SENSOR PROTEIN NARX-RELATED"/>
    <property type="match status" value="1"/>
</dbReference>
<dbReference type="Pfam" id="PF02518">
    <property type="entry name" value="HATPase_c"/>
    <property type="match status" value="1"/>
</dbReference>
<dbReference type="InterPro" id="IPR003594">
    <property type="entry name" value="HATPase_dom"/>
</dbReference>
<evidence type="ECO:0000256" key="3">
    <source>
        <dbReference type="ARBA" id="ARBA00023012"/>
    </source>
</evidence>
<comment type="caution">
    <text evidence="6">The sequence shown here is derived from an EMBL/GenBank/DDBJ whole genome shotgun (WGS) entry which is preliminary data.</text>
</comment>
<dbReference type="InterPro" id="IPR011990">
    <property type="entry name" value="TPR-like_helical_dom_sf"/>
</dbReference>
<keyword evidence="4" id="KW-0175">Coiled coil</keyword>
<dbReference type="SUPFAM" id="SSF55874">
    <property type="entry name" value="ATPase domain of HSP90 chaperone/DNA topoisomerase II/histidine kinase"/>
    <property type="match status" value="1"/>
</dbReference>